<feature type="domain" description="HTH luxR-type" evidence="4">
    <location>
        <begin position="800"/>
        <end position="868"/>
    </location>
</feature>
<evidence type="ECO:0000313" key="6">
    <source>
        <dbReference type="Proteomes" id="UP000646749"/>
    </source>
</evidence>
<dbReference type="PRINTS" id="PR00038">
    <property type="entry name" value="HTHLUXR"/>
</dbReference>
<dbReference type="SUPFAM" id="SSF46894">
    <property type="entry name" value="C-terminal effector domain of the bipartite response regulators"/>
    <property type="match status" value="1"/>
</dbReference>
<reference evidence="5 6" key="1">
    <citation type="submission" date="2021-01" db="EMBL/GenBank/DDBJ databases">
        <title>Whole genome shotgun sequence of Plantactinospora endophytica NBRC 110450.</title>
        <authorList>
            <person name="Komaki H."/>
            <person name="Tamura T."/>
        </authorList>
    </citation>
    <scope>NUCLEOTIDE SEQUENCE [LARGE SCALE GENOMIC DNA]</scope>
    <source>
        <strain evidence="5 6">NBRC 110450</strain>
    </source>
</reference>
<evidence type="ECO:0000313" key="5">
    <source>
        <dbReference type="EMBL" id="GIG88779.1"/>
    </source>
</evidence>
<keyword evidence="6" id="KW-1185">Reference proteome</keyword>
<dbReference type="SUPFAM" id="SSF48452">
    <property type="entry name" value="TPR-like"/>
    <property type="match status" value="1"/>
</dbReference>
<dbReference type="Pfam" id="PF00196">
    <property type="entry name" value="GerE"/>
    <property type="match status" value="1"/>
</dbReference>
<dbReference type="PROSITE" id="PS50043">
    <property type="entry name" value="HTH_LUXR_2"/>
    <property type="match status" value="1"/>
</dbReference>
<dbReference type="PROSITE" id="PS00622">
    <property type="entry name" value="HTH_LUXR_1"/>
    <property type="match status" value="1"/>
</dbReference>
<dbReference type="SMART" id="SM00421">
    <property type="entry name" value="HTH_LUXR"/>
    <property type="match status" value="1"/>
</dbReference>
<dbReference type="EMBL" id="BONW01000016">
    <property type="protein sequence ID" value="GIG88779.1"/>
    <property type="molecule type" value="Genomic_DNA"/>
</dbReference>
<dbReference type="Proteomes" id="UP000646749">
    <property type="component" value="Unassembled WGS sequence"/>
</dbReference>
<dbReference type="InterPro" id="IPR016032">
    <property type="entry name" value="Sig_transdc_resp-reg_C-effctor"/>
</dbReference>
<dbReference type="Gene3D" id="1.25.40.10">
    <property type="entry name" value="Tetratricopeptide repeat domain"/>
    <property type="match status" value="1"/>
</dbReference>
<dbReference type="PANTHER" id="PTHR44688">
    <property type="entry name" value="DNA-BINDING TRANSCRIPTIONAL ACTIVATOR DEVR_DOSR"/>
    <property type="match status" value="1"/>
</dbReference>
<keyword evidence="1" id="KW-0805">Transcription regulation</keyword>
<keyword evidence="2" id="KW-0238">DNA-binding</keyword>
<dbReference type="SUPFAM" id="SSF52540">
    <property type="entry name" value="P-loop containing nucleoside triphosphate hydrolases"/>
    <property type="match status" value="1"/>
</dbReference>
<protein>
    <submittedName>
        <fullName evidence="5">LuxR family transcriptional regulator</fullName>
    </submittedName>
</protein>
<sequence>MPFETLAQVFQQLARSPHHRDEVNRLVSSEVAAMVIAGAPAHDIEREYARVFHDLWRMLSRETAQRPVVIVVDDVHHADESSLRGLLYLARRVKFANCLIVISEQVGLPHSQHPLLHAELFNQLHCRRIRLGPLTPAGVRDLLVSRGLAPEDVASDLATQCHALTGGNPLLVTGLLDDLAAAGASGALPAVQQFVNGAFGEAVISCMHRSVPEVQRIVTGAAILKMPTPERLAALLGLDEGTVQRCEPTLAGAGLTSDWCQRHPAIREAVLAQLSPRESGRLHIRAAELLRDEGMPSELSADHLLDAGVPLPGWAVPVLRSAAEDALADGRPKDAVRCLELARETTTDAAEHAAILARVTLIEWRENRLLVERRFPLLLEAVDAGQLGWADTAALVYLLLAHGRVGEGERVLERLAGRAAPAAVAETCGGLLRAWLVVTYPRLAAHLPAALVDGAATGAMPQQGPARAAIEICAAVQQGELDERCLHHAEHLLESCDLEDATLAPTVIALAALIYADRLDVAARCCDDLMHRAAVRGAVTWQAAFAAYRAEIALRQGDLALAMQHAQQALSSSDADGWGVIDGWAKSVLLLAATESGRLDRAGSVVLQRLPEAMLESRAGVHYLYARGRYFLARGRVHMALDDFRVCGELLTEWKLDLPGFVPWRLGVAEVHLRAGETEQARQLAQAQLDLARDVNPRVAGMALRLLAATVSRHTDRIRLLEEADVALSATRDLLHHAKVVMDLSRAYTRADALDAARLAETRARDMARQCELGDRGTAALAEPPWPAPGTARERVAPGETTILEDLSESERRVAALAAQGHTNRQIARRLFITVSTVEQHLTSTYRKLKVSRRADLPGSLTLVSVEG</sequence>
<organism evidence="5 6">
    <name type="scientific">Plantactinospora endophytica</name>
    <dbReference type="NCBI Taxonomy" id="673535"/>
    <lineage>
        <taxon>Bacteria</taxon>
        <taxon>Bacillati</taxon>
        <taxon>Actinomycetota</taxon>
        <taxon>Actinomycetes</taxon>
        <taxon>Micromonosporales</taxon>
        <taxon>Micromonosporaceae</taxon>
        <taxon>Plantactinospora</taxon>
    </lineage>
</organism>
<dbReference type="InterPro" id="IPR000792">
    <property type="entry name" value="Tscrpt_reg_LuxR_C"/>
</dbReference>
<accession>A0ABQ4E246</accession>
<dbReference type="PANTHER" id="PTHR44688:SF16">
    <property type="entry name" value="DNA-BINDING TRANSCRIPTIONAL ACTIVATOR DEVR_DOSR"/>
    <property type="match status" value="1"/>
</dbReference>
<gene>
    <name evidence="5" type="ORF">Pen02_37150</name>
</gene>
<dbReference type="CDD" id="cd06170">
    <property type="entry name" value="LuxR_C_like"/>
    <property type="match status" value="1"/>
</dbReference>
<comment type="caution">
    <text evidence="5">The sequence shown here is derived from an EMBL/GenBank/DDBJ whole genome shotgun (WGS) entry which is preliminary data.</text>
</comment>
<dbReference type="Gene3D" id="1.10.10.10">
    <property type="entry name" value="Winged helix-like DNA-binding domain superfamily/Winged helix DNA-binding domain"/>
    <property type="match status" value="1"/>
</dbReference>
<evidence type="ECO:0000256" key="2">
    <source>
        <dbReference type="ARBA" id="ARBA00023125"/>
    </source>
</evidence>
<dbReference type="InterPro" id="IPR036388">
    <property type="entry name" value="WH-like_DNA-bd_sf"/>
</dbReference>
<evidence type="ECO:0000256" key="1">
    <source>
        <dbReference type="ARBA" id="ARBA00023015"/>
    </source>
</evidence>
<dbReference type="InterPro" id="IPR027417">
    <property type="entry name" value="P-loop_NTPase"/>
</dbReference>
<evidence type="ECO:0000256" key="3">
    <source>
        <dbReference type="ARBA" id="ARBA00023163"/>
    </source>
</evidence>
<name>A0ABQ4E246_9ACTN</name>
<evidence type="ECO:0000259" key="4">
    <source>
        <dbReference type="PROSITE" id="PS50043"/>
    </source>
</evidence>
<keyword evidence="3" id="KW-0804">Transcription</keyword>
<proteinExistence type="predicted"/>
<dbReference type="InterPro" id="IPR011990">
    <property type="entry name" value="TPR-like_helical_dom_sf"/>
</dbReference>